<dbReference type="RefSeq" id="WP_085847839.1">
    <property type="nucleotide sequence ID" value="NZ_FNZV01000002.1"/>
</dbReference>
<dbReference type="STRING" id="658057.SAMN04488032_102133"/>
<evidence type="ECO:0008006" key="4">
    <source>
        <dbReference type="Google" id="ProtNLM"/>
    </source>
</evidence>
<protein>
    <recommendedName>
        <fullName evidence="4">Inner membrane protein YjdF</fullName>
    </recommendedName>
</protein>
<keyword evidence="1" id="KW-0472">Membrane</keyword>
<sequence>MRFKRPRNVLPDATFSTKIIWFLLILAFVAGVFTGRYASAFLALGTFALTLVPLVVARRFDVYVPRRFMGAIILFIFATLFLGEVVDFYNRYWWWDVVLHGGSALGFGLIGFLAVFMMFQGDRFAAPPLAIGVFGLCFAISIGALWEIFEYAMDQTFGTSMQKNGLQDTMWDLIVDTIGGLVGSGAGVIYLIRDSDAPFATFFRDIITRNKRLFAKYRSK</sequence>
<proteinExistence type="predicted"/>
<feature type="transmembrane region" description="Helical" evidence="1">
    <location>
        <begin position="169"/>
        <end position="192"/>
    </location>
</feature>
<keyword evidence="1" id="KW-1133">Transmembrane helix</keyword>
<accession>A0A1Y5RYG5</accession>
<name>A0A1Y5RYG5_9RHOB</name>
<evidence type="ECO:0000256" key="1">
    <source>
        <dbReference type="SAM" id="Phobius"/>
    </source>
</evidence>
<dbReference type="AlphaFoldDB" id="A0A1Y5RYG5"/>
<dbReference type="Pfam" id="PF09997">
    <property type="entry name" value="DUF2238"/>
    <property type="match status" value="1"/>
</dbReference>
<evidence type="ECO:0000313" key="3">
    <source>
        <dbReference type="Proteomes" id="UP000193307"/>
    </source>
</evidence>
<reference evidence="2 3" key="1">
    <citation type="submission" date="2017-03" db="EMBL/GenBank/DDBJ databases">
        <authorList>
            <person name="Afonso C.L."/>
            <person name="Miller P.J."/>
            <person name="Scott M.A."/>
            <person name="Spackman E."/>
            <person name="Goraichik I."/>
            <person name="Dimitrov K.M."/>
            <person name="Suarez D.L."/>
            <person name="Swayne D.E."/>
        </authorList>
    </citation>
    <scope>NUCLEOTIDE SEQUENCE [LARGE SCALE GENOMIC DNA]</scope>
    <source>
        <strain evidence="2 3">CECT 7971</strain>
    </source>
</reference>
<gene>
    <name evidence="2" type="ORF">PAM7971_00955</name>
</gene>
<feature type="transmembrane region" description="Helical" evidence="1">
    <location>
        <begin position="68"/>
        <end position="86"/>
    </location>
</feature>
<feature type="transmembrane region" description="Helical" evidence="1">
    <location>
        <begin position="12"/>
        <end position="31"/>
    </location>
</feature>
<dbReference type="OrthoDB" id="4966203at2"/>
<keyword evidence="3" id="KW-1185">Reference proteome</keyword>
<evidence type="ECO:0000313" key="2">
    <source>
        <dbReference type="EMBL" id="SLN25839.1"/>
    </source>
</evidence>
<dbReference type="Proteomes" id="UP000193307">
    <property type="component" value="Unassembled WGS sequence"/>
</dbReference>
<feature type="transmembrane region" description="Helical" evidence="1">
    <location>
        <begin position="129"/>
        <end position="149"/>
    </location>
</feature>
<keyword evidence="1" id="KW-0812">Transmembrane</keyword>
<dbReference type="InterPro" id="IPR014509">
    <property type="entry name" value="YjdF-like"/>
</dbReference>
<feature type="transmembrane region" description="Helical" evidence="1">
    <location>
        <begin position="37"/>
        <end position="56"/>
    </location>
</feature>
<dbReference type="EMBL" id="FWFW01000002">
    <property type="protein sequence ID" value="SLN25839.1"/>
    <property type="molecule type" value="Genomic_DNA"/>
</dbReference>
<feature type="transmembrane region" description="Helical" evidence="1">
    <location>
        <begin position="92"/>
        <end position="117"/>
    </location>
</feature>
<organism evidence="2 3">
    <name type="scientific">Pacificibacter marinus</name>
    <dbReference type="NCBI Taxonomy" id="658057"/>
    <lineage>
        <taxon>Bacteria</taxon>
        <taxon>Pseudomonadati</taxon>
        <taxon>Pseudomonadota</taxon>
        <taxon>Alphaproteobacteria</taxon>
        <taxon>Rhodobacterales</taxon>
        <taxon>Roseobacteraceae</taxon>
        <taxon>Pacificibacter</taxon>
    </lineage>
</organism>